<evidence type="ECO:0000313" key="5">
    <source>
        <dbReference type="EnsemblProtists" id="HpaP806829"/>
    </source>
</evidence>
<evidence type="ECO:0000256" key="3">
    <source>
        <dbReference type="ARBA" id="ARBA00023242"/>
    </source>
</evidence>
<dbReference type="InterPro" id="IPR010756">
    <property type="entry name" value="Tls1-like"/>
</dbReference>
<organism evidence="5 6">
    <name type="scientific">Hyaloperonospora arabidopsidis (strain Emoy2)</name>
    <name type="common">Downy mildew agent</name>
    <name type="synonym">Peronospora arabidopsidis</name>
    <dbReference type="NCBI Taxonomy" id="559515"/>
    <lineage>
        <taxon>Eukaryota</taxon>
        <taxon>Sar</taxon>
        <taxon>Stramenopiles</taxon>
        <taxon>Oomycota</taxon>
        <taxon>Peronosporomycetes</taxon>
        <taxon>Peronosporales</taxon>
        <taxon>Peronosporaceae</taxon>
        <taxon>Hyaloperonospora</taxon>
    </lineage>
</organism>
<proteinExistence type="inferred from homology"/>
<comment type="similarity">
    <text evidence="2">Belongs to the TLS1 family.</text>
</comment>
<evidence type="ECO:0008006" key="7">
    <source>
        <dbReference type="Google" id="ProtNLM"/>
    </source>
</evidence>
<name>M4BK96_HYAAE</name>
<keyword evidence="6" id="KW-1185">Reference proteome</keyword>
<feature type="region of interest" description="Disordered" evidence="4">
    <location>
        <begin position="69"/>
        <end position="109"/>
    </location>
</feature>
<feature type="region of interest" description="Disordered" evidence="4">
    <location>
        <begin position="277"/>
        <end position="303"/>
    </location>
</feature>
<feature type="region of interest" description="Disordered" evidence="4">
    <location>
        <begin position="1"/>
        <end position="54"/>
    </location>
</feature>
<dbReference type="HOGENOM" id="CLU_1043608_0_0_1"/>
<keyword evidence="3" id="KW-0539">Nucleus</keyword>
<feature type="compositionally biased region" description="Basic and acidic residues" evidence="4">
    <location>
        <begin position="13"/>
        <end position="54"/>
    </location>
</feature>
<feature type="compositionally biased region" description="Basic residues" evidence="4">
    <location>
        <begin position="1"/>
        <end position="12"/>
    </location>
</feature>
<dbReference type="PANTHER" id="PTHR13486">
    <property type="entry name" value="TELOMERE LENGTH AND SILENCING PROTEIN 1 TLS1 FAMILY MEMBER"/>
    <property type="match status" value="1"/>
</dbReference>
<dbReference type="VEuPathDB" id="FungiDB:HpaG806829"/>
<evidence type="ECO:0000313" key="6">
    <source>
        <dbReference type="Proteomes" id="UP000011713"/>
    </source>
</evidence>
<dbReference type="STRING" id="559515.M4BK96"/>
<accession>M4BK96</accession>
<reference evidence="6" key="1">
    <citation type="journal article" date="2010" name="Science">
        <title>Signatures of adaptation to obligate biotrophy in the Hyaloperonospora arabidopsidis genome.</title>
        <authorList>
            <person name="Baxter L."/>
            <person name="Tripathy S."/>
            <person name="Ishaque N."/>
            <person name="Boot N."/>
            <person name="Cabral A."/>
            <person name="Kemen E."/>
            <person name="Thines M."/>
            <person name="Ah-Fong A."/>
            <person name="Anderson R."/>
            <person name="Badejoko W."/>
            <person name="Bittner-Eddy P."/>
            <person name="Boore J.L."/>
            <person name="Chibucos M.C."/>
            <person name="Coates M."/>
            <person name="Dehal P."/>
            <person name="Delehaunty K."/>
            <person name="Dong S."/>
            <person name="Downton P."/>
            <person name="Dumas B."/>
            <person name="Fabro G."/>
            <person name="Fronick C."/>
            <person name="Fuerstenberg S.I."/>
            <person name="Fulton L."/>
            <person name="Gaulin E."/>
            <person name="Govers F."/>
            <person name="Hughes L."/>
            <person name="Humphray S."/>
            <person name="Jiang R.H."/>
            <person name="Judelson H."/>
            <person name="Kamoun S."/>
            <person name="Kyung K."/>
            <person name="Meijer H."/>
            <person name="Minx P."/>
            <person name="Morris P."/>
            <person name="Nelson J."/>
            <person name="Phuntumart V."/>
            <person name="Qutob D."/>
            <person name="Rehmany A."/>
            <person name="Rougon-Cardoso A."/>
            <person name="Ryden P."/>
            <person name="Torto-Alalibo T."/>
            <person name="Studholme D."/>
            <person name="Wang Y."/>
            <person name="Win J."/>
            <person name="Wood J."/>
            <person name="Clifton S.W."/>
            <person name="Rogers J."/>
            <person name="Van den Ackerveken G."/>
            <person name="Jones J.D."/>
            <person name="McDowell J.M."/>
            <person name="Beynon J."/>
            <person name="Tyler B.M."/>
        </authorList>
    </citation>
    <scope>NUCLEOTIDE SEQUENCE [LARGE SCALE GENOMIC DNA]</scope>
    <source>
        <strain evidence="6">Emoy2</strain>
    </source>
</reference>
<evidence type="ECO:0000256" key="4">
    <source>
        <dbReference type="SAM" id="MobiDB-lite"/>
    </source>
</evidence>
<dbReference type="GO" id="GO:0000398">
    <property type="term" value="P:mRNA splicing, via spliceosome"/>
    <property type="evidence" value="ECO:0007669"/>
    <property type="project" value="TreeGrafter"/>
</dbReference>
<dbReference type="eggNOG" id="KOG3345">
    <property type="taxonomic scope" value="Eukaryota"/>
</dbReference>
<feature type="compositionally biased region" description="Basic and acidic residues" evidence="4">
    <location>
        <begin position="283"/>
        <end position="303"/>
    </location>
</feature>
<dbReference type="Proteomes" id="UP000011713">
    <property type="component" value="Unassembled WGS sequence"/>
</dbReference>
<dbReference type="PANTHER" id="PTHR13486:SF2">
    <property type="entry name" value="SPLICING FACTOR C9ORF78"/>
    <property type="match status" value="1"/>
</dbReference>
<protein>
    <recommendedName>
        <fullName evidence="7">Hepatocellular carcinoma-associated antigen 59 domain-containing protein</fullName>
    </recommendedName>
</protein>
<dbReference type="EMBL" id="JH598349">
    <property type="status" value="NOT_ANNOTATED_CDS"/>
    <property type="molecule type" value="Genomic_DNA"/>
</dbReference>
<evidence type="ECO:0000256" key="1">
    <source>
        <dbReference type="ARBA" id="ARBA00004123"/>
    </source>
</evidence>
<dbReference type="InParanoid" id="M4BK96"/>
<reference evidence="5" key="2">
    <citation type="submission" date="2015-06" db="UniProtKB">
        <authorList>
            <consortium name="EnsemblProtists"/>
        </authorList>
    </citation>
    <scope>IDENTIFICATION</scope>
    <source>
        <strain evidence="5">Emoy2</strain>
    </source>
</reference>
<evidence type="ECO:0000256" key="2">
    <source>
        <dbReference type="ARBA" id="ARBA00007643"/>
    </source>
</evidence>
<dbReference type="EnsemblProtists" id="HpaT806829">
    <property type="protein sequence ID" value="HpaP806829"/>
    <property type="gene ID" value="HpaG806829"/>
</dbReference>
<dbReference type="AlphaFoldDB" id="M4BK96"/>
<sequence>MDVSFKKKKPKKKKEEENKRRRRQSDRSLDDAEDEGVRRNNKNEGGEALDVEKRIEELREDQRLRQQVLKEELANHRPRKPLSKRKVEALSDTSQYGLHDPKKDGSTNQKLLTLLDGQFTGQSATTDKEQHEELMNKFIDVKLSQMKTKKQKESGTQQTEHYQQMDEASAALKRAEDQLFELPEHLIPDVSSRIEGNNDGTDGGMLLGSAGIAEVELPSMYSEKTVAATRKALEKSRRGGPKLDAIGGMVNTALPANFSVDFNRHRTDYIAEMKSLNRGRKNQASDDRAVSRFRKFESRKLRR</sequence>
<dbReference type="OMA" id="QYGLHDP"/>
<comment type="subcellular location">
    <subcellularLocation>
        <location evidence="1">Nucleus</location>
    </subcellularLocation>
</comment>
<dbReference type="GO" id="GO:0005681">
    <property type="term" value="C:spliceosomal complex"/>
    <property type="evidence" value="ECO:0007669"/>
    <property type="project" value="TreeGrafter"/>
</dbReference>
<dbReference type="Pfam" id="PF07052">
    <property type="entry name" value="Hep_59"/>
    <property type="match status" value="1"/>
</dbReference>